<dbReference type="InterPro" id="IPR029071">
    <property type="entry name" value="Ubiquitin-like_domsf"/>
</dbReference>
<dbReference type="Gene3D" id="2.40.240.130">
    <property type="match status" value="1"/>
</dbReference>
<dbReference type="AlphaFoldDB" id="A0A183SR02"/>
<dbReference type="GO" id="GO:0008013">
    <property type="term" value="F:beta-catenin binding"/>
    <property type="evidence" value="ECO:0007669"/>
    <property type="project" value="TreeGrafter"/>
</dbReference>
<gene>
    <name evidence="4" type="ORF">SSLN_LOCUS6650</name>
</gene>
<dbReference type="GO" id="GO:0005886">
    <property type="term" value="C:plasma membrane"/>
    <property type="evidence" value="ECO:0007669"/>
    <property type="project" value="TreeGrafter"/>
</dbReference>
<evidence type="ECO:0000256" key="1">
    <source>
        <dbReference type="ARBA" id="ARBA00022687"/>
    </source>
</evidence>
<evidence type="ECO:0000313" key="5">
    <source>
        <dbReference type="Proteomes" id="UP000275846"/>
    </source>
</evidence>
<dbReference type="OrthoDB" id="10007451at2759"/>
<organism evidence="6">
    <name type="scientific">Schistocephalus solidus</name>
    <name type="common">Tapeworm</name>
    <dbReference type="NCBI Taxonomy" id="70667"/>
    <lineage>
        <taxon>Eukaryota</taxon>
        <taxon>Metazoa</taxon>
        <taxon>Spiralia</taxon>
        <taxon>Lophotrochozoa</taxon>
        <taxon>Platyhelminthes</taxon>
        <taxon>Cestoda</taxon>
        <taxon>Eucestoda</taxon>
        <taxon>Diphyllobothriidea</taxon>
        <taxon>Diphyllobothriidae</taxon>
        <taxon>Schistocephalus</taxon>
    </lineage>
</organism>
<dbReference type="EMBL" id="UYSU01033790">
    <property type="protein sequence ID" value="VDL93035.1"/>
    <property type="molecule type" value="Genomic_DNA"/>
</dbReference>
<dbReference type="WBParaSite" id="SSLN_0000686201-mRNA-1">
    <property type="protein sequence ID" value="SSLN_0000686201-mRNA-1"/>
    <property type="gene ID" value="SSLN_0000686201"/>
</dbReference>
<dbReference type="Proteomes" id="UP000275846">
    <property type="component" value="Unassembled WGS sequence"/>
</dbReference>
<accession>A0A183SR02</accession>
<dbReference type="Pfam" id="PF00778">
    <property type="entry name" value="DIX"/>
    <property type="match status" value="1"/>
</dbReference>
<keyword evidence="1 2" id="KW-0879">Wnt signaling pathway</keyword>
<evidence type="ECO:0000256" key="2">
    <source>
        <dbReference type="PROSITE-ProRule" id="PRU00069"/>
    </source>
</evidence>
<evidence type="ECO:0000313" key="4">
    <source>
        <dbReference type="EMBL" id="VDL93035.1"/>
    </source>
</evidence>
<dbReference type="PANTHER" id="PTHR46102:SF2">
    <property type="entry name" value="AXIN"/>
    <property type="match status" value="1"/>
</dbReference>
<dbReference type="GO" id="GO:0016055">
    <property type="term" value="P:Wnt signaling pathway"/>
    <property type="evidence" value="ECO:0007669"/>
    <property type="project" value="UniProtKB-KW"/>
</dbReference>
<keyword evidence="5" id="KW-1185">Reference proteome</keyword>
<dbReference type="InterPro" id="IPR038207">
    <property type="entry name" value="DIX_dom_sf"/>
</dbReference>
<dbReference type="InterPro" id="IPR043581">
    <property type="entry name" value="Axin-like"/>
</dbReference>
<dbReference type="PANTHER" id="PTHR46102">
    <property type="entry name" value="AXIN"/>
    <property type="match status" value="1"/>
</dbReference>
<dbReference type="GO" id="GO:0019901">
    <property type="term" value="F:protein kinase binding"/>
    <property type="evidence" value="ECO:0007669"/>
    <property type="project" value="TreeGrafter"/>
</dbReference>
<evidence type="ECO:0000259" key="3">
    <source>
        <dbReference type="PROSITE" id="PS50841"/>
    </source>
</evidence>
<dbReference type="GO" id="GO:0060090">
    <property type="term" value="F:molecular adaptor activity"/>
    <property type="evidence" value="ECO:0007669"/>
    <property type="project" value="TreeGrafter"/>
</dbReference>
<protein>
    <submittedName>
        <fullName evidence="6">DIX domain-containing protein</fullName>
    </submittedName>
</protein>
<dbReference type="SUPFAM" id="SSF54236">
    <property type="entry name" value="Ubiquitin-like"/>
    <property type="match status" value="1"/>
</dbReference>
<name>A0A183SR02_SCHSO</name>
<feature type="domain" description="DIX" evidence="3">
    <location>
        <begin position="7"/>
        <end position="95"/>
    </location>
</feature>
<dbReference type="STRING" id="70667.A0A183SR02"/>
<dbReference type="GO" id="GO:0090090">
    <property type="term" value="P:negative regulation of canonical Wnt signaling pathway"/>
    <property type="evidence" value="ECO:0007669"/>
    <property type="project" value="InterPro"/>
</dbReference>
<sequence>MTQGRITSKCVPLSWPSPRPTSTAAAVDTTAAFEGRLRRWRGGSSSTMLSAFWVYFFKTASDEFGTGVVHEEIGDDNAYLPLWEGKVIARVERAD</sequence>
<dbReference type="GO" id="GO:0031625">
    <property type="term" value="F:ubiquitin protein ligase binding"/>
    <property type="evidence" value="ECO:0007669"/>
    <property type="project" value="TreeGrafter"/>
</dbReference>
<evidence type="ECO:0000313" key="6">
    <source>
        <dbReference type="WBParaSite" id="SSLN_0000686201-mRNA-1"/>
    </source>
</evidence>
<dbReference type="GO" id="GO:0048468">
    <property type="term" value="P:cell development"/>
    <property type="evidence" value="ECO:0007669"/>
    <property type="project" value="TreeGrafter"/>
</dbReference>
<reference evidence="6" key="1">
    <citation type="submission" date="2016-06" db="UniProtKB">
        <authorList>
            <consortium name="WormBaseParasite"/>
        </authorList>
    </citation>
    <scope>IDENTIFICATION</scope>
</reference>
<proteinExistence type="predicted"/>
<reference evidence="4 5" key="2">
    <citation type="submission" date="2018-11" db="EMBL/GenBank/DDBJ databases">
        <authorList>
            <consortium name="Pathogen Informatics"/>
        </authorList>
    </citation>
    <scope>NUCLEOTIDE SEQUENCE [LARGE SCALE GENOMIC DNA]</scope>
    <source>
        <strain evidence="4 5">NST_G2</strain>
    </source>
</reference>
<dbReference type="GO" id="GO:0032436">
    <property type="term" value="P:positive regulation of proteasomal ubiquitin-dependent protein catabolic process"/>
    <property type="evidence" value="ECO:0007669"/>
    <property type="project" value="TreeGrafter"/>
</dbReference>
<dbReference type="PROSITE" id="PS50841">
    <property type="entry name" value="DIX"/>
    <property type="match status" value="1"/>
</dbReference>
<dbReference type="GO" id="GO:0005634">
    <property type="term" value="C:nucleus"/>
    <property type="evidence" value="ECO:0007669"/>
    <property type="project" value="TreeGrafter"/>
</dbReference>
<dbReference type="InterPro" id="IPR001158">
    <property type="entry name" value="DIX"/>
</dbReference>
<dbReference type="GO" id="GO:0030877">
    <property type="term" value="C:beta-catenin destruction complex"/>
    <property type="evidence" value="ECO:0007669"/>
    <property type="project" value="TreeGrafter"/>
</dbReference>